<organism evidence="1 2">
    <name type="scientific">Spirosoma soli</name>
    <dbReference type="NCBI Taxonomy" id="1770529"/>
    <lineage>
        <taxon>Bacteria</taxon>
        <taxon>Pseudomonadati</taxon>
        <taxon>Bacteroidota</taxon>
        <taxon>Cytophagia</taxon>
        <taxon>Cytophagales</taxon>
        <taxon>Cytophagaceae</taxon>
        <taxon>Spirosoma</taxon>
    </lineage>
</organism>
<evidence type="ECO:0000313" key="1">
    <source>
        <dbReference type="EMBL" id="MFD2570413.1"/>
    </source>
</evidence>
<dbReference type="Pfam" id="PF11528">
    <property type="entry name" value="DUF3224"/>
    <property type="match status" value="1"/>
</dbReference>
<comment type="caution">
    <text evidence="1">The sequence shown here is derived from an EMBL/GenBank/DDBJ whole genome shotgun (WGS) entry which is preliminary data.</text>
</comment>
<accession>A0ABW5M042</accession>
<gene>
    <name evidence="1" type="ORF">ACFSUS_07190</name>
</gene>
<proteinExistence type="predicted"/>
<dbReference type="Proteomes" id="UP001597469">
    <property type="component" value="Unassembled WGS sequence"/>
</dbReference>
<evidence type="ECO:0000313" key="2">
    <source>
        <dbReference type="Proteomes" id="UP001597469"/>
    </source>
</evidence>
<dbReference type="SUPFAM" id="SSF159238">
    <property type="entry name" value="SO1590-like"/>
    <property type="match status" value="1"/>
</dbReference>
<reference evidence="2" key="1">
    <citation type="journal article" date="2019" name="Int. J. Syst. Evol. Microbiol.">
        <title>The Global Catalogue of Microorganisms (GCM) 10K type strain sequencing project: providing services to taxonomists for standard genome sequencing and annotation.</title>
        <authorList>
            <consortium name="The Broad Institute Genomics Platform"/>
            <consortium name="The Broad Institute Genome Sequencing Center for Infectious Disease"/>
            <person name="Wu L."/>
            <person name="Ma J."/>
        </authorList>
    </citation>
    <scope>NUCLEOTIDE SEQUENCE [LARGE SCALE GENOMIC DNA]</scope>
    <source>
        <strain evidence="2">KCTC 42805</strain>
    </source>
</reference>
<keyword evidence="2" id="KW-1185">Reference proteome</keyword>
<dbReference type="RefSeq" id="WP_381521063.1">
    <property type="nucleotide sequence ID" value="NZ_JBHULN010000003.1"/>
</dbReference>
<dbReference type="EMBL" id="JBHULN010000003">
    <property type="protein sequence ID" value="MFD2570413.1"/>
    <property type="molecule type" value="Genomic_DNA"/>
</dbReference>
<protein>
    <submittedName>
        <fullName evidence="1">DUF3224 domain-containing protein</fullName>
    </submittedName>
</protein>
<dbReference type="InterPro" id="IPR023159">
    <property type="entry name" value="SO1590-like_sf"/>
</dbReference>
<dbReference type="InterPro" id="IPR021607">
    <property type="entry name" value="DUF3224"/>
</dbReference>
<sequence>MQTPQALSTSFIDHILHARRRVKSWQESAYDELANGPTLVRANVINLLEGDVEGESWEEYLLMYRPDGSCSFVSMERVVGCIGDRSGSFVLQSVGSYKQGIATGQLTIMPGSATRGLVGLQGEGQFVTLAGSHSTLTLTCAIHI</sequence>
<dbReference type="Gene3D" id="2.40.350.10">
    <property type="entry name" value="SO1590-like"/>
    <property type="match status" value="1"/>
</dbReference>
<name>A0ABW5M042_9BACT</name>